<evidence type="ECO:0000256" key="3">
    <source>
        <dbReference type="ARBA" id="ARBA00022989"/>
    </source>
</evidence>
<evidence type="ECO:0000259" key="8">
    <source>
        <dbReference type="Pfam" id="PF20684"/>
    </source>
</evidence>
<feature type="transmembrane region" description="Helical" evidence="7">
    <location>
        <begin position="87"/>
        <end position="112"/>
    </location>
</feature>
<dbReference type="PANTHER" id="PTHR33048:SF114">
    <property type="entry name" value="MEMBRANE PROTEIN PTH11-LIKE, PUTATIVE (AFU_ORTHOLOGUE AFUA_7G06620)-RELATED"/>
    <property type="match status" value="1"/>
</dbReference>
<protein>
    <submittedName>
        <fullName evidence="9">Integral membrane protein</fullName>
    </submittedName>
</protein>
<sequence length="380" mass="41701">MSDSQGHTVVTISIVFGVLSIIVMALRLFARVMILGKMGMDDVLICVAALLSWAFIIVTVIAVHHGLGSHIDEVMKKGTANMNRYAHAVWLSSIFYNSCLGFLKASILAFYLRLGDIQLNRLAQILLAIVICQALANVFTCIFQCTPIAGAYTVELQKTAKCVNITAFYLTNAALTIVTDLSTYILPFHLVRKLQIPKRQKVGLAVMLGLGLFTCVSSIIRITYIPGMLFSADQTWTISGPMYWSVIETNVGILTASMPAFKAIAKKYAPKLLGGSYDTDRYHSRSVHVKAGSSGFRRMGGTAGSNNLPLDTIDRDLGMSKGRFETTINQDTNSVESEEVALHPPNRIGVTRHIHVEGESRSVFEERSSLGSHKDHRELS</sequence>
<name>A0A9P8E1I6_AURME</name>
<dbReference type="Proteomes" id="UP000779574">
    <property type="component" value="Unassembled WGS sequence"/>
</dbReference>
<keyword evidence="3 7" id="KW-1133">Transmembrane helix</keyword>
<evidence type="ECO:0000256" key="5">
    <source>
        <dbReference type="ARBA" id="ARBA00038359"/>
    </source>
</evidence>
<evidence type="ECO:0000256" key="1">
    <source>
        <dbReference type="ARBA" id="ARBA00004141"/>
    </source>
</evidence>
<feature type="transmembrane region" description="Helical" evidence="7">
    <location>
        <begin position="42"/>
        <end position="67"/>
    </location>
</feature>
<evidence type="ECO:0000256" key="7">
    <source>
        <dbReference type="SAM" id="Phobius"/>
    </source>
</evidence>
<evidence type="ECO:0000313" key="10">
    <source>
        <dbReference type="Proteomes" id="UP000779574"/>
    </source>
</evidence>
<organism evidence="9 10">
    <name type="scientific">Aureobasidium melanogenum</name>
    <name type="common">Aureobasidium pullulans var. melanogenum</name>
    <dbReference type="NCBI Taxonomy" id="46634"/>
    <lineage>
        <taxon>Eukaryota</taxon>
        <taxon>Fungi</taxon>
        <taxon>Dikarya</taxon>
        <taxon>Ascomycota</taxon>
        <taxon>Pezizomycotina</taxon>
        <taxon>Dothideomycetes</taxon>
        <taxon>Dothideomycetidae</taxon>
        <taxon>Dothideales</taxon>
        <taxon>Saccotheciaceae</taxon>
        <taxon>Aureobasidium</taxon>
    </lineage>
</organism>
<comment type="subcellular location">
    <subcellularLocation>
        <location evidence="1">Membrane</location>
        <topology evidence="1">Multi-pass membrane protein</topology>
    </subcellularLocation>
</comment>
<dbReference type="InterPro" id="IPR049326">
    <property type="entry name" value="Rhodopsin_dom_fungi"/>
</dbReference>
<comment type="similarity">
    <text evidence="5">Belongs to the SAT4 family.</text>
</comment>
<reference evidence="9" key="1">
    <citation type="journal article" date="2021" name="J Fungi (Basel)">
        <title>Virulence traits and population genomics of the black yeast Aureobasidium melanogenum.</title>
        <authorList>
            <person name="Cernosa A."/>
            <person name="Sun X."/>
            <person name="Gostincar C."/>
            <person name="Fang C."/>
            <person name="Gunde-Cimerman N."/>
            <person name="Song Z."/>
        </authorList>
    </citation>
    <scope>NUCLEOTIDE SEQUENCE</scope>
    <source>
        <strain evidence="9">EXF-9911</strain>
    </source>
</reference>
<comment type="caution">
    <text evidence="9">The sequence shown here is derived from an EMBL/GenBank/DDBJ whole genome shotgun (WGS) entry which is preliminary data.</text>
</comment>
<reference evidence="9" key="2">
    <citation type="submission" date="2021-08" db="EMBL/GenBank/DDBJ databases">
        <authorList>
            <person name="Gostincar C."/>
            <person name="Sun X."/>
            <person name="Song Z."/>
            <person name="Gunde-Cimerman N."/>
        </authorList>
    </citation>
    <scope>NUCLEOTIDE SEQUENCE</scope>
    <source>
        <strain evidence="9">EXF-9911</strain>
    </source>
</reference>
<feature type="non-terminal residue" evidence="9">
    <location>
        <position position="1"/>
    </location>
</feature>
<keyword evidence="4 7" id="KW-0472">Membrane</keyword>
<dbReference type="EMBL" id="JAHFXF010001274">
    <property type="protein sequence ID" value="KAG9671138.1"/>
    <property type="molecule type" value="Genomic_DNA"/>
</dbReference>
<dbReference type="InterPro" id="IPR052337">
    <property type="entry name" value="SAT4-like"/>
</dbReference>
<feature type="domain" description="Rhodopsin" evidence="8">
    <location>
        <begin position="26"/>
        <end position="266"/>
    </location>
</feature>
<dbReference type="Pfam" id="PF20684">
    <property type="entry name" value="Fung_rhodopsin"/>
    <property type="match status" value="1"/>
</dbReference>
<feature type="region of interest" description="Disordered" evidence="6">
    <location>
        <begin position="359"/>
        <end position="380"/>
    </location>
</feature>
<feature type="transmembrane region" description="Helical" evidence="7">
    <location>
        <begin position="202"/>
        <end position="222"/>
    </location>
</feature>
<accession>A0A9P8E1I6</accession>
<dbReference type="OrthoDB" id="444631at2759"/>
<gene>
    <name evidence="9" type="ORF">KCU76_g16959</name>
</gene>
<keyword evidence="2 7" id="KW-0812">Transmembrane</keyword>
<evidence type="ECO:0000256" key="2">
    <source>
        <dbReference type="ARBA" id="ARBA00022692"/>
    </source>
</evidence>
<dbReference type="PANTHER" id="PTHR33048">
    <property type="entry name" value="PTH11-LIKE INTEGRAL MEMBRANE PROTEIN (AFU_ORTHOLOGUE AFUA_5G11245)"/>
    <property type="match status" value="1"/>
</dbReference>
<feature type="transmembrane region" description="Helical" evidence="7">
    <location>
        <begin position="6"/>
        <end position="30"/>
    </location>
</feature>
<feature type="transmembrane region" description="Helical" evidence="7">
    <location>
        <begin position="169"/>
        <end position="190"/>
    </location>
</feature>
<evidence type="ECO:0000256" key="6">
    <source>
        <dbReference type="SAM" id="MobiDB-lite"/>
    </source>
</evidence>
<proteinExistence type="inferred from homology"/>
<dbReference type="AlphaFoldDB" id="A0A9P8E1I6"/>
<feature type="transmembrane region" description="Helical" evidence="7">
    <location>
        <begin position="124"/>
        <end position="149"/>
    </location>
</feature>
<dbReference type="GO" id="GO:0016020">
    <property type="term" value="C:membrane"/>
    <property type="evidence" value="ECO:0007669"/>
    <property type="project" value="UniProtKB-SubCell"/>
</dbReference>
<evidence type="ECO:0000313" key="9">
    <source>
        <dbReference type="EMBL" id="KAG9671138.1"/>
    </source>
</evidence>
<evidence type="ECO:0000256" key="4">
    <source>
        <dbReference type="ARBA" id="ARBA00023136"/>
    </source>
</evidence>